<dbReference type="AlphaFoldDB" id="A0A2H9ZYS5"/>
<accession>A0A2H9ZYS5</accession>
<dbReference type="EMBL" id="KZ452395">
    <property type="protein sequence ID" value="PKA48422.1"/>
    <property type="molecule type" value="Genomic_DNA"/>
</dbReference>
<dbReference type="Proteomes" id="UP000236161">
    <property type="component" value="Unassembled WGS sequence"/>
</dbReference>
<feature type="compositionally biased region" description="Low complexity" evidence="1">
    <location>
        <begin position="121"/>
        <end position="133"/>
    </location>
</feature>
<sequence length="133" mass="13752">MEAGATLRSKPSPHIGGHYSPFEPVAGSHLGIYEEMEEGVTLRSSPDCVNLCRVKNSPALLASPSPQAARWSSAKNGDLAAAARLLISATSASPPLASPPDAQSPVRTGSQRAERQYGLNSFASTGSFSTGSI</sequence>
<proteinExistence type="predicted"/>
<reference evidence="2 3" key="1">
    <citation type="journal article" date="2017" name="Nature">
        <title>The Apostasia genome and the evolution of orchids.</title>
        <authorList>
            <person name="Zhang G.Q."/>
            <person name="Liu K.W."/>
            <person name="Li Z."/>
            <person name="Lohaus R."/>
            <person name="Hsiao Y.Y."/>
            <person name="Niu S.C."/>
            <person name="Wang J.Y."/>
            <person name="Lin Y.C."/>
            <person name="Xu Q."/>
            <person name="Chen L.J."/>
            <person name="Yoshida K."/>
            <person name="Fujiwara S."/>
            <person name="Wang Z.W."/>
            <person name="Zhang Y.Q."/>
            <person name="Mitsuda N."/>
            <person name="Wang M."/>
            <person name="Liu G.H."/>
            <person name="Pecoraro L."/>
            <person name="Huang H.X."/>
            <person name="Xiao X.J."/>
            <person name="Lin M."/>
            <person name="Wu X.Y."/>
            <person name="Wu W.L."/>
            <person name="Chen Y.Y."/>
            <person name="Chang S.B."/>
            <person name="Sakamoto S."/>
            <person name="Ohme-Takagi M."/>
            <person name="Yagi M."/>
            <person name="Zeng S.J."/>
            <person name="Shen C.Y."/>
            <person name="Yeh C.M."/>
            <person name="Luo Y.B."/>
            <person name="Tsai W.C."/>
            <person name="Van de Peer Y."/>
            <person name="Liu Z.J."/>
        </authorList>
    </citation>
    <scope>NUCLEOTIDE SEQUENCE [LARGE SCALE GENOMIC DNA]</scope>
    <source>
        <strain evidence="3">cv. Shenzhen</strain>
        <tissue evidence="2">Stem</tissue>
    </source>
</reference>
<evidence type="ECO:0000313" key="3">
    <source>
        <dbReference type="Proteomes" id="UP000236161"/>
    </source>
</evidence>
<evidence type="ECO:0000256" key="1">
    <source>
        <dbReference type="SAM" id="MobiDB-lite"/>
    </source>
</evidence>
<feature type="compositionally biased region" description="Low complexity" evidence="1">
    <location>
        <begin position="91"/>
        <end position="105"/>
    </location>
</feature>
<protein>
    <submittedName>
        <fullName evidence="2">Uncharacterized protein</fullName>
    </submittedName>
</protein>
<evidence type="ECO:0000313" key="2">
    <source>
        <dbReference type="EMBL" id="PKA48422.1"/>
    </source>
</evidence>
<name>A0A2H9ZYS5_9ASPA</name>
<gene>
    <name evidence="2" type="ORF">AXF42_Ash020940</name>
</gene>
<keyword evidence="3" id="KW-1185">Reference proteome</keyword>
<feature type="region of interest" description="Disordered" evidence="1">
    <location>
        <begin position="91"/>
        <end position="133"/>
    </location>
</feature>
<organism evidence="2 3">
    <name type="scientific">Apostasia shenzhenica</name>
    <dbReference type="NCBI Taxonomy" id="1088818"/>
    <lineage>
        <taxon>Eukaryota</taxon>
        <taxon>Viridiplantae</taxon>
        <taxon>Streptophyta</taxon>
        <taxon>Embryophyta</taxon>
        <taxon>Tracheophyta</taxon>
        <taxon>Spermatophyta</taxon>
        <taxon>Magnoliopsida</taxon>
        <taxon>Liliopsida</taxon>
        <taxon>Asparagales</taxon>
        <taxon>Orchidaceae</taxon>
        <taxon>Apostasioideae</taxon>
        <taxon>Apostasia</taxon>
    </lineage>
</organism>
<feature type="region of interest" description="Disordered" evidence="1">
    <location>
        <begin position="1"/>
        <end position="21"/>
    </location>
</feature>